<dbReference type="GO" id="GO:0042597">
    <property type="term" value="C:periplasmic space"/>
    <property type="evidence" value="ECO:0007669"/>
    <property type="project" value="UniProtKB-SubCell"/>
</dbReference>
<dbReference type="GO" id="GO:0016740">
    <property type="term" value="F:transferase activity"/>
    <property type="evidence" value="ECO:0007669"/>
    <property type="project" value="UniProtKB-KW"/>
</dbReference>
<proteinExistence type="predicted"/>
<keyword evidence="3" id="KW-0808">Transferase</keyword>
<name>A0A317ZWX7_9MICO</name>
<evidence type="ECO:0000259" key="8">
    <source>
        <dbReference type="Pfam" id="PF16822"/>
    </source>
</evidence>
<comment type="subcellular location">
    <subcellularLocation>
        <location evidence="1">Periplasm</location>
    </subcellularLocation>
</comment>
<dbReference type="OrthoDB" id="3264206at2"/>
<evidence type="ECO:0000256" key="3">
    <source>
        <dbReference type="ARBA" id="ARBA00022679"/>
    </source>
</evidence>
<dbReference type="EMBL" id="QHLY01000012">
    <property type="protein sequence ID" value="PXA68677.1"/>
    <property type="molecule type" value="Genomic_DNA"/>
</dbReference>
<feature type="domain" description="AlgX/AlgJ SGNH hydrolase-like" evidence="8">
    <location>
        <begin position="114"/>
        <end position="305"/>
    </location>
</feature>
<comment type="caution">
    <text evidence="9">The sequence shown here is derived from an EMBL/GenBank/DDBJ whole genome shotgun (WGS) entry which is preliminary data.</text>
</comment>
<evidence type="ECO:0000256" key="1">
    <source>
        <dbReference type="ARBA" id="ARBA00004418"/>
    </source>
</evidence>
<keyword evidence="7" id="KW-0472">Membrane</keyword>
<evidence type="ECO:0000256" key="4">
    <source>
        <dbReference type="ARBA" id="ARBA00022729"/>
    </source>
</evidence>
<organism evidence="9 10">
    <name type="scientific">Cryobacterium arcticum</name>
    <dbReference type="NCBI Taxonomy" id="670052"/>
    <lineage>
        <taxon>Bacteria</taxon>
        <taxon>Bacillati</taxon>
        <taxon>Actinomycetota</taxon>
        <taxon>Actinomycetes</taxon>
        <taxon>Micrococcales</taxon>
        <taxon>Microbacteriaceae</taxon>
        <taxon>Cryobacterium</taxon>
    </lineage>
</organism>
<comment type="pathway">
    <text evidence="2">Glycan biosynthesis; alginate biosynthesis.</text>
</comment>
<protein>
    <recommendedName>
        <fullName evidence="8">AlgX/AlgJ SGNH hydrolase-like domain-containing protein</fullName>
    </recommendedName>
</protein>
<evidence type="ECO:0000256" key="2">
    <source>
        <dbReference type="ARBA" id="ARBA00005182"/>
    </source>
</evidence>
<evidence type="ECO:0000256" key="7">
    <source>
        <dbReference type="SAM" id="Phobius"/>
    </source>
</evidence>
<gene>
    <name evidence="9" type="ORF">CTB96_19030</name>
</gene>
<dbReference type="UniPathway" id="UPA00286"/>
<keyword evidence="7" id="KW-0812">Transmembrane</keyword>
<keyword evidence="5" id="KW-0574">Periplasm</keyword>
<keyword evidence="6" id="KW-0016">Alginate biosynthesis</keyword>
<dbReference type="Proteomes" id="UP000246722">
    <property type="component" value="Unassembled WGS sequence"/>
</dbReference>
<keyword evidence="7" id="KW-1133">Transmembrane helix</keyword>
<evidence type="ECO:0000256" key="5">
    <source>
        <dbReference type="ARBA" id="ARBA00022764"/>
    </source>
</evidence>
<evidence type="ECO:0000313" key="9">
    <source>
        <dbReference type="EMBL" id="PXA68677.1"/>
    </source>
</evidence>
<evidence type="ECO:0000313" key="10">
    <source>
        <dbReference type="Proteomes" id="UP000246722"/>
    </source>
</evidence>
<dbReference type="GO" id="GO:0042121">
    <property type="term" value="P:alginic acid biosynthetic process"/>
    <property type="evidence" value="ECO:0007669"/>
    <property type="project" value="UniProtKB-UniPathway"/>
</dbReference>
<dbReference type="AlphaFoldDB" id="A0A317ZWX7"/>
<dbReference type="Pfam" id="PF16822">
    <property type="entry name" value="ALGX"/>
    <property type="match status" value="1"/>
</dbReference>
<keyword evidence="10" id="KW-1185">Reference proteome</keyword>
<feature type="transmembrane region" description="Helical" evidence="7">
    <location>
        <begin position="20"/>
        <end position="39"/>
    </location>
</feature>
<keyword evidence="4" id="KW-0732">Signal</keyword>
<accession>A0A317ZWX7</accession>
<sequence>MTQPNETAPVTGNIRGWRRWGLTALISGFSVALLAVWLVPGNTAGAENRTLLPWPVLSAASAGDAATYRGIEAALRDRLGAQAAVSEALGDLTVHGIGRSPTASVIFGSDHQPFYTEDLFRPCRETTDSLGVVKAVLEQDQAAMAAAGKYVLFMVAPDKTSVRRTGIDGLSPTLLRCSDFVREHFENWEAEGGLPLITLHAAVAARDTKADPAYLWNDTHWSASGSLALSNALMQRLVADHQAPPAIMDDLTHPVFSDPAPYVGDLNHMMGVEDTDYKTSASFDRPNVITTSASSIGAGGSPLLHFTSESSSSPLVPGKTLLIGDSFLMHEIPTQLSNFFADVTMTGLNESGQAGEYDRVIVERVERYSSSGDWPSLASALK</sequence>
<evidence type="ECO:0000256" key="6">
    <source>
        <dbReference type="ARBA" id="ARBA00022841"/>
    </source>
</evidence>
<reference evidence="9 10" key="1">
    <citation type="submission" date="2018-05" db="EMBL/GenBank/DDBJ databases">
        <title>Genetic diversity of glacier-inhabiting Cryobacterium bacteria in China and description of Cryobacterium mengkeensis sp. nov. and Arthrobacter glacialis sp. nov.</title>
        <authorList>
            <person name="Liu Q."/>
            <person name="Xin Y.-H."/>
        </authorList>
    </citation>
    <scope>NUCLEOTIDE SEQUENCE [LARGE SCALE GENOMIC DNA]</scope>
    <source>
        <strain evidence="9 10">SK-1</strain>
    </source>
</reference>
<dbReference type="InterPro" id="IPR031811">
    <property type="entry name" value="ALGX/ALGJ_SGNH-like"/>
</dbReference>